<dbReference type="NCBIfam" id="NF005712">
    <property type="entry name" value="PRK07524.1"/>
    <property type="match status" value="1"/>
</dbReference>
<dbReference type="InterPro" id="IPR012000">
    <property type="entry name" value="Thiamin_PyroP_enz_cen_dom"/>
</dbReference>
<dbReference type="PROSITE" id="PS00187">
    <property type="entry name" value="TPP_ENZYMES"/>
    <property type="match status" value="1"/>
</dbReference>
<dbReference type="EMBL" id="PGGM01000007">
    <property type="protein sequence ID" value="PSH63142.1"/>
    <property type="molecule type" value="Genomic_DNA"/>
</dbReference>
<dbReference type="CDD" id="cd00568">
    <property type="entry name" value="TPP_enzymes"/>
    <property type="match status" value="1"/>
</dbReference>
<dbReference type="FunFam" id="3.40.50.970:FF:000007">
    <property type="entry name" value="Acetolactate synthase"/>
    <property type="match status" value="1"/>
</dbReference>
<feature type="region of interest" description="Disordered" evidence="5">
    <location>
        <begin position="328"/>
        <end position="347"/>
    </location>
</feature>
<evidence type="ECO:0008006" key="11">
    <source>
        <dbReference type="Google" id="ProtNLM"/>
    </source>
</evidence>
<dbReference type="GO" id="GO:0003984">
    <property type="term" value="F:acetolactate synthase activity"/>
    <property type="evidence" value="ECO:0007669"/>
    <property type="project" value="TreeGrafter"/>
</dbReference>
<dbReference type="InterPro" id="IPR011766">
    <property type="entry name" value="TPP_enzyme_TPP-bd"/>
</dbReference>
<feature type="domain" description="Thiamine pyrophosphate enzyme TPP-binding" evidence="7">
    <location>
        <begin position="384"/>
        <end position="522"/>
    </location>
</feature>
<evidence type="ECO:0000256" key="5">
    <source>
        <dbReference type="SAM" id="MobiDB-lite"/>
    </source>
</evidence>
<evidence type="ECO:0000259" key="8">
    <source>
        <dbReference type="Pfam" id="PF02776"/>
    </source>
</evidence>
<dbReference type="GO" id="GO:0005948">
    <property type="term" value="C:acetolactate synthase complex"/>
    <property type="evidence" value="ECO:0007669"/>
    <property type="project" value="TreeGrafter"/>
</dbReference>
<dbReference type="Pfam" id="PF02776">
    <property type="entry name" value="TPP_enzyme_N"/>
    <property type="match status" value="1"/>
</dbReference>
<accession>A0A2P7B9P1</accession>
<dbReference type="InterPro" id="IPR012001">
    <property type="entry name" value="Thiamin_PyroP_enz_TPP-bd_dom"/>
</dbReference>
<dbReference type="PANTHER" id="PTHR18968:SF13">
    <property type="entry name" value="ACETOLACTATE SYNTHASE CATALYTIC SUBUNIT, MITOCHONDRIAL"/>
    <property type="match status" value="1"/>
</dbReference>
<dbReference type="GO" id="GO:0009097">
    <property type="term" value="P:isoleucine biosynthetic process"/>
    <property type="evidence" value="ECO:0007669"/>
    <property type="project" value="TreeGrafter"/>
</dbReference>
<dbReference type="OrthoDB" id="4494979at2"/>
<dbReference type="InterPro" id="IPR029061">
    <property type="entry name" value="THDP-binding"/>
</dbReference>
<dbReference type="InterPro" id="IPR000399">
    <property type="entry name" value="TPP-bd_CS"/>
</dbReference>
<proteinExistence type="inferred from homology"/>
<dbReference type="AlphaFoldDB" id="A0A2P7B9P1"/>
<sequence length="528" mass="56134">MTTVGEALIHLLESYDVDTVFGIPGVHTIELYRGLAASKIRHITPRHEQGAGFMADGYARATGKPGVAIVITGPGVTNTITAMGQARADSIPMLVISGVNQRESLGKGMGFLHELPNQRAMLQTVAMFSHRIEKPDELPIVLARAFALFASRRPGPVHIEIPLDVMALPLDGAERLSSDAPIPHASAETMAELTRLCLGAERPVILIGGGAKAAASALQALAEKLDAPVIATTNGRGILHAHPLLVPASPSLNAVRDLLAASDLVIAIGTEMGPTDYDMYGDGGFPELKRFVRIDIDAGQLDRWPAFMPIEASAKETVETLEAALPDRRKAGSGQERAKQTRDAAWSEVGSRTQGQVRFLNTLRDTLPGSLIVGDSTQTIYSGNMYYDHDRVGGWFNAATGFGALGFGPPAAIGAALGKPETPTICIVGDGGFQFVLGELGAAVDENVPVIFVVWNNQGYQEIERAMVEVNISPIGVRPSAPDYLKIAEAYGVPSQRLAYIAELPDALLKAKSSGKPYLIEIDEKLVG</sequence>
<feature type="domain" description="Thiamine pyrophosphate enzyme central" evidence="6">
    <location>
        <begin position="194"/>
        <end position="321"/>
    </location>
</feature>
<name>A0A2P7B9P1_9HYPH</name>
<evidence type="ECO:0000313" key="10">
    <source>
        <dbReference type="Proteomes" id="UP000241764"/>
    </source>
</evidence>
<dbReference type="RefSeq" id="WP_106665114.1">
    <property type="nucleotide sequence ID" value="NZ_PGGM01000007.1"/>
</dbReference>
<feature type="compositionally biased region" description="Basic and acidic residues" evidence="5">
    <location>
        <begin position="328"/>
        <end position="342"/>
    </location>
</feature>
<dbReference type="SUPFAM" id="SSF52518">
    <property type="entry name" value="Thiamin diphosphate-binding fold (THDP-binding)"/>
    <property type="match status" value="2"/>
</dbReference>
<keyword evidence="10" id="KW-1185">Reference proteome</keyword>
<dbReference type="GO" id="GO:0030976">
    <property type="term" value="F:thiamine pyrophosphate binding"/>
    <property type="evidence" value="ECO:0007669"/>
    <property type="project" value="InterPro"/>
</dbReference>
<dbReference type="PANTHER" id="PTHR18968">
    <property type="entry name" value="THIAMINE PYROPHOSPHATE ENZYMES"/>
    <property type="match status" value="1"/>
</dbReference>
<gene>
    <name evidence="9" type="ORF">CU103_16430</name>
</gene>
<evidence type="ECO:0000256" key="1">
    <source>
        <dbReference type="ARBA" id="ARBA00001964"/>
    </source>
</evidence>
<evidence type="ECO:0000259" key="6">
    <source>
        <dbReference type="Pfam" id="PF00205"/>
    </source>
</evidence>
<dbReference type="Proteomes" id="UP000241764">
    <property type="component" value="Unassembled WGS sequence"/>
</dbReference>
<dbReference type="Gene3D" id="3.40.50.1220">
    <property type="entry name" value="TPP-binding domain"/>
    <property type="match status" value="1"/>
</dbReference>
<dbReference type="InterPro" id="IPR045229">
    <property type="entry name" value="TPP_enz"/>
</dbReference>
<comment type="cofactor">
    <cofactor evidence="1">
        <name>thiamine diphosphate</name>
        <dbReference type="ChEBI" id="CHEBI:58937"/>
    </cofactor>
</comment>
<dbReference type="CDD" id="cd07035">
    <property type="entry name" value="TPP_PYR_POX_like"/>
    <property type="match status" value="1"/>
</dbReference>
<evidence type="ECO:0000259" key="7">
    <source>
        <dbReference type="Pfam" id="PF02775"/>
    </source>
</evidence>
<dbReference type="Gene3D" id="3.40.50.970">
    <property type="match status" value="2"/>
</dbReference>
<keyword evidence="3 4" id="KW-0786">Thiamine pyrophosphate</keyword>
<evidence type="ECO:0000313" key="9">
    <source>
        <dbReference type="EMBL" id="PSH63142.1"/>
    </source>
</evidence>
<protein>
    <recommendedName>
        <fullName evidence="11">5-guanidino-2-oxopentanoate decarboxylase</fullName>
    </recommendedName>
</protein>
<dbReference type="Pfam" id="PF00205">
    <property type="entry name" value="TPP_enzyme_M"/>
    <property type="match status" value="1"/>
</dbReference>
<comment type="similarity">
    <text evidence="2 4">Belongs to the TPP enzyme family.</text>
</comment>
<dbReference type="GO" id="GO:0000287">
    <property type="term" value="F:magnesium ion binding"/>
    <property type="evidence" value="ECO:0007669"/>
    <property type="project" value="InterPro"/>
</dbReference>
<dbReference type="GO" id="GO:0050660">
    <property type="term" value="F:flavin adenine dinucleotide binding"/>
    <property type="evidence" value="ECO:0007669"/>
    <property type="project" value="TreeGrafter"/>
</dbReference>
<organism evidence="9 10">
    <name type="scientific">Phyllobacterium sophorae</name>
    <dbReference type="NCBI Taxonomy" id="1520277"/>
    <lineage>
        <taxon>Bacteria</taxon>
        <taxon>Pseudomonadati</taxon>
        <taxon>Pseudomonadota</taxon>
        <taxon>Alphaproteobacteria</taxon>
        <taxon>Hyphomicrobiales</taxon>
        <taxon>Phyllobacteriaceae</taxon>
        <taxon>Phyllobacterium</taxon>
    </lineage>
</organism>
<feature type="domain" description="Thiamine pyrophosphate enzyme N-terminal TPP-binding" evidence="8">
    <location>
        <begin position="3"/>
        <end position="118"/>
    </location>
</feature>
<dbReference type="InterPro" id="IPR029035">
    <property type="entry name" value="DHS-like_NAD/FAD-binding_dom"/>
</dbReference>
<reference evidence="10" key="1">
    <citation type="submission" date="2017-11" db="EMBL/GenBank/DDBJ databases">
        <authorList>
            <person name="Kuznetsova I."/>
            <person name="Sazanova A."/>
            <person name="Chirak E."/>
            <person name="Safronova V."/>
            <person name="Willems A."/>
        </authorList>
    </citation>
    <scope>NUCLEOTIDE SEQUENCE [LARGE SCALE GENOMIC DNA]</scope>
    <source>
        <strain evidence="10">CCBAU 03422</strain>
    </source>
</reference>
<dbReference type="GO" id="GO:0009099">
    <property type="term" value="P:L-valine biosynthetic process"/>
    <property type="evidence" value="ECO:0007669"/>
    <property type="project" value="TreeGrafter"/>
</dbReference>
<dbReference type="Pfam" id="PF02775">
    <property type="entry name" value="TPP_enzyme_C"/>
    <property type="match status" value="1"/>
</dbReference>
<evidence type="ECO:0000256" key="2">
    <source>
        <dbReference type="ARBA" id="ARBA00007812"/>
    </source>
</evidence>
<dbReference type="SUPFAM" id="SSF52467">
    <property type="entry name" value="DHS-like NAD/FAD-binding domain"/>
    <property type="match status" value="1"/>
</dbReference>
<evidence type="ECO:0000256" key="4">
    <source>
        <dbReference type="RuleBase" id="RU362132"/>
    </source>
</evidence>
<comment type="caution">
    <text evidence="9">The sequence shown here is derived from an EMBL/GenBank/DDBJ whole genome shotgun (WGS) entry which is preliminary data.</text>
</comment>
<evidence type="ECO:0000256" key="3">
    <source>
        <dbReference type="ARBA" id="ARBA00023052"/>
    </source>
</evidence>